<feature type="domain" description="Rhodanese" evidence="4">
    <location>
        <begin position="2"/>
        <end position="42"/>
    </location>
</feature>
<comment type="caution">
    <text evidence="5">The sequence shown here is derived from an EMBL/GenBank/DDBJ whole genome shotgun (WGS) entry which is preliminary data.</text>
</comment>
<comment type="similarity">
    <text evidence="1">Belongs to the NAD(P)-dependent epimerase/dehydratase family.</text>
</comment>
<keyword evidence="6" id="KW-1185">Reference proteome</keyword>
<sequence length="273" mass="29526">MGKNIVVTGAAGHLGSKLAAHLRAAGHRVTGLDLNATPGPVPIHAADLSRSDGDWPALFEGQDAIVHLAADRSPEAAWASVVPHNIDAVLNLFEAARRAGVRRVVFASSNWVLGGYRFRTDRLRPDTVPDPVNPYGVSKLMGERIGAHFAAAHGLDVICLRIGWTQWTHGNRPGAHMAMGRWGQEMWLSDRDFLDGVTAAATVRFDGFAVVNLMSDNPGMRWSLEETRAVLGFSPRDGAAARLPLRVRATEWGAWLAQVGVPRLVARLTGAEW</sequence>
<dbReference type="SUPFAM" id="SSF51735">
    <property type="entry name" value="NAD(P)-binding Rossmann-fold domains"/>
    <property type="match status" value="1"/>
</dbReference>
<reference evidence="5 6" key="1">
    <citation type="submission" date="2020-08" db="EMBL/GenBank/DDBJ databases">
        <title>Genomic Encyclopedia of Type Strains, Phase IV (KMG-IV): sequencing the most valuable type-strain genomes for metagenomic binning, comparative biology and taxonomic classification.</title>
        <authorList>
            <person name="Goeker M."/>
        </authorList>
    </citation>
    <scope>NUCLEOTIDE SEQUENCE [LARGE SCALE GENOMIC DNA]</scope>
    <source>
        <strain evidence="5 6">DSM 16268</strain>
    </source>
</reference>
<accession>A0A7W9FQR6</accession>
<keyword evidence="2" id="KW-0560">Oxidoreductase</keyword>
<dbReference type="EMBL" id="JACHOO010000013">
    <property type="protein sequence ID" value="MBB5755085.1"/>
    <property type="molecule type" value="Genomic_DNA"/>
</dbReference>
<dbReference type="Pfam" id="PF01370">
    <property type="entry name" value="Epimerase"/>
    <property type="match status" value="1"/>
</dbReference>
<evidence type="ECO:0000313" key="6">
    <source>
        <dbReference type="Proteomes" id="UP000523821"/>
    </source>
</evidence>
<dbReference type="PANTHER" id="PTHR43103:SF5">
    <property type="entry name" value="4-EPIMERASE, PUTATIVE (AFU_ORTHOLOGUE AFUA_7G00360)-RELATED"/>
    <property type="match status" value="1"/>
</dbReference>
<dbReference type="PANTHER" id="PTHR43103">
    <property type="entry name" value="NUCLEOSIDE-DIPHOSPHATE-SUGAR EPIMERASE"/>
    <property type="match status" value="1"/>
</dbReference>
<dbReference type="PROSITE" id="PS50206">
    <property type="entry name" value="RHODANESE_3"/>
    <property type="match status" value="1"/>
</dbReference>
<dbReference type="CDD" id="cd08946">
    <property type="entry name" value="SDR_e"/>
    <property type="match status" value="1"/>
</dbReference>
<keyword evidence="3" id="KW-0520">NAD</keyword>
<proteinExistence type="inferred from homology"/>
<evidence type="ECO:0000256" key="2">
    <source>
        <dbReference type="ARBA" id="ARBA00023002"/>
    </source>
</evidence>
<evidence type="ECO:0000313" key="5">
    <source>
        <dbReference type="EMBL" id="MBB5755085.1"/>
    </source>
</evidence>
<dbReference type="InterPro" id="IPR001509">
    <property type="entry name" value="Epimerase_deHydtase"/>
</dbReference>
<name>A0A7W9FQR6_9HYPH</name>
<protein>
    <submittedName>
        <fullName evidence="5">Nucleoside-diphosphate-sugar epimerase</fullName>
    </submittedName>
</protein>
<evidence type="ECO:0000256" key="3">
    <source>
        <dbReference type="ARBA" id="ARBA00023027"/>
    </source>
</evidence>
<dbReference type="GO" id="GO:0016491">
    <property type="term" value="F:oxidoreductase activity"/>
    <property type="evidence" value="ECO:0007669"/>
    <property type="project" value="UniProtKB-KW"/>
</dbReference>
<dbReference type="Gene3D" id="3.40.50.720">
    <property type="entry name" value="NAD(P)-binding Rossmann-like Domain"/>
    <property type="match status" value="1"/>
</dbReference>
<dbReference type="InterPro" id="IPR001763">
    <property type="entry name" value="Rhodanese-like_dom"/>
</dbReference>
<organism evidence="5 6">
    <name type="scientific">Prosthecomicrobium pneumaticum</name>
    <dbReference type="NCBI Taxonomy" id="81895"/>
    <lineage>
        <taxon>Bacteria</taxon>
        <taxon>Pseudomonadati</taxon>
        <taxon>Pseudomonadota</taxon>
        <taxon>Alphaproteobacteria</taxon>
        <taxon>Hyphomicrobiales</taxon>
        <taxon>Kaistiaceae</taxon>
        <taxon>Prosthecomicrobium</taxon>
    </lineage>
</organism>
<evidence type="ECO:0000259" key="4">
    <source>
        <dbReference type="PROSITE" id="PS50206"/>
    </source>
</evidence>
<evidence type="ECO:0000256" key="1">
    <source>
        <dbReference type="ARBA" id="ARBA00007637"/>
    </source>
</evidence>
<dbReference type="Proteomes" id="UP000523821">
    <property type="component" value="Unassembled WGS sequence"/>
</dbReference>
<gene>
    <name evidence="5" type="ORF">GGQ63_004184</name>
</gene>
<dbReference type="AlphaFoldDB" id="A0A7W9FQR6"/>
<dbReference type="RefSeq" id="WP_183858520.1">
    <property type="nucleotide sequence ID" value="NZ_JACHOO010000013.1"/>
</dbReference>
<dbReference type="InterPro" id="IPR036291">
    <property type="entry name" value="NAD(P)-bd_dom_sf"/>
</dbReference>